<dbReference type="GO" id="GO:0006260">
    <property type="term" value="P:DNA replication"/>
    <property type="evidence" value="ECO:0007669"/>
    <property type="project" value="InterPro"/>
</dbReference>
<dbReference type="GO" id="GO:0005524">
    <property type="term" value="F:ATP binding"/>
    <property type="evidence" value="ECO:0007669"/>
    <property type="project" value="UniProtKB-UniRule"/>
</dbReference>
<accession>A0A1M5XPP1</accession>
<dbReference type="Pfam" id="PF03477">
    <property type="entry name" value="ATP-cone"/>
    <property type="match status" value="1"/>
</dbReference>
<evidence type="ECO:0000259" key="4">
    <source>
        <dbReference type="PROSITE" id="PS51161"/>
    </source>
</evidence>
<keyword evidence="6" id="KW-1185">Reference proteome</keyword>
<dbReference type="Proteomes" id="UP000184447">
    <property type="component" value="Unassembled WGS sequence"/>
</dbReference>
<dbReference type="STRING" id="1121316.SAMN02745207_03833"/>
<evidence type="ECO:0000313" key="6">
    <source>
        <dbReference type="Proteomes" id="UP000184447"/>
    </source>
</evidence>
<dbReference type="RefSeq" id="WP_073340662.1">
    <property type="nucleotide sequence ID" value="NZ_FQXM01000033.1"/>
</dbReference>
<dbReference type="InterPro" id="IPR005144">
    <property type="entry name" value="ATP-cone_dom"/>
</dbReference>
<dbReference type="GO" id="GO:0004748">
    <property type="term" value="F:ribonucleoside-diphosphate reductase activity, thioredoxin disulfide as acceptor"/>
    <property type="evidence" value="ECO:0007669"/>
    <property type="project" value="TreeGrafter"/>
</dbReference>
<dbReference type="EMBL" id="FQXM01000033">
    <property type="protein sequence ID" value="SHI01719.1"/>
    <property type="molecule type" value="Genomic_DNA"/>
</dbReference>
<proteinExistence type="predicted"/>
<evidence type="ECO:0000313" key="5">
    <source>
        <dbReference type="EMBL" id="SHI01719.1"/>
    </source>
</evidence>
<gene>
    <name evidence="5" type="ORF">SAMN02745207_03833</name>
</gene>
<dbReference type="OrthoDB" id="9804622at2"/>
<reference evidence="5 6" key="1">
    <citation type="submission" date="2016-11" db="EMBL/GenBank/DDBJ databases">
        <authorList>
            <person name="Jaros S."/>
            <person name="Januszkiewicz K."/>
            <person name="Wedrychowicz H."/>
        </authorList>
    </citation>
    <scope>NUCLEOTIDE SEQUENCE [LARGE SCALE GENOMIC DNA]</scope>
    <source>
        <strain evidence="5 6">DSM 8605</strain>
    </source>
</reference>
<dbReference type="Pfam" id="PF13597">
    <property type="entry name" value="NRDD"/>
    <property type="match status" value="1"/>
</dbReference>
<protein>
    <submittedName>
        <fullName evidence="5">Ribonucleoside-triphosphate reductase class III catalytic subunit</fullName>
    </submittedName>
</protein>
<evidence type="ECO:0000256" key="1">
    <source>
        <dbReference type="ARBA" id="ARBA00022741"/>
    </source>
</evidence>
<dbReference type="Gene3D" id="3.20.70.20">
    <property type="match status" value="1"/>
</dbReference>
<evidence type="ECO:0000256" key="2">
    <source>
        <dbReference type="ARBA" id="ARBA00022840"/>
    </source>
</evidence>
<keyword evidence="1 3" id="KW-0547">Nucleotide-binding</keyword>
<dbReference type="GO" id="GO:0009265">
    <property type="term" value="P:2'-deoxyribonucleotide biosynthetic process"/>
    <property type="evidence" value="ECO:0007669"/>
    <property type="project" value="TreeGrafter"/>
</dbReference>
<dbReference type="GO" id="GO:0031250">
    <property type="term" value="C:anaerobic ribonucleoside-triphosphate reductase complex"/>
    <property type="evidence" value="ECO:0007669"/>
    <property type="project" value="TreeGrafter"/>
</dbReference>
<dbReference type="PANTHER" id="PTHR21075:SF0">
    <property type="entry name" value="ANAEROBIC RIBONUCLEOSIDE-TRIPHOSPHATE REDUCTASE"/>
    <property type="match status" value="1"/>
</dbReference>
<dbReference type="GO" id="GO:0008998">
    <property type="term" value="F:ribonucleoside-triphosphate reductase (thioredoxin) activity"/>
    <property type="evidence" value="ECO:0007669"/>
    <property type="project" value="InterPro"/>
</dbReference>
<dbReference type="CDD" id="cd01675">
    <property type="entry name" value="RNR_III"/>
    <property type="match status" value="1"/>
</dbReference>
<dbReference type="SUPFAM" id="SSF51998">
    <property type="entry name" value="PFL-like glycyl radical enzymes"/>
    <property type="match status" value="1"/>
</dbReference>
<sequence>MLYVVKRDGREVPFHSDKIINAIKGAADEIGYNLNNEYVVEITNKVIERVEEKLLEKITVEEIQNIVEDTLMENDFKLIGETYSNYRIERTKIRELKSNLMSAIEKIGVETDRDNANVGNNFSSKLLRIASESNKWHNLGMMPKHLAKAHENGDIYYHDLDSYNLTTNCLNIETGKILKRGFNTGYGTIKPPKRIGSAAELSCILLQSSQNDMFGGQSHVDFENDMAYFVELTRIEIENEVKEFFELTSADENKEVFDSIVEKKLEKEVRQAMQGIVYNLNTMHSRAGSQVPFSSINIGIPRSEEAAMVCRLFLEEYEKGLGKEEQPIFPNIIFRVKQGVNREEEDKYYYLYELACRVAAKRMNPMFMNLDADFNLKMYNEGVVAATMGCRTYIMANINGEPGPEGRGNIAPTTINLPRLGLLAKNDKDKFFRLLQNRLELAREALLHRYDVLKNLKVKDLPFIAGQGLMKGSENLKEDDSIEPILKQGTYAIGFIGLAETLAALVGKNHAEDEETYELGLKIIEYIRSFCDEYKEKDRLNWSCYATPAEGLSGRFILQDRSIFGVVEGVTDKDYYTNSYHVPVGYPISIKDKIQIESKFHSVCNAGHITYIEMDGYPTGEAVKSIIDYAYKNSNISYMGINFHMKYCRECGARVEAHENTCPKCESTNIQGVSRVTGYLSLDERFGAGKVAERADRISHTGKQENSYKII</sequence>
<keyword evidence="2 3" id="KW-0067">ATP-binding</keyword>
<organism evidence="5 6">
    <name type="scientific">Clostridium grantii DSM 8605</name>
    <dbReference type="NCBI Taxonomy" id="1121316"/>
    <lineage>
        <taxon>Bacteria</taxon>
        <taxon>Bacillati</taxon>
        <taxon>Bacillota</taxon>
        <taxon>Clostridia</taxon>
        <taxon>Eubacteriales</taxon>
        <taxon>Clostridiaceae</taxon>
        <taxon>Clostridium</taxon>
    </lineage>
</organism>
<name>A0A1M5XPP1_9CLOT</name>
<dbReference type="InterPro" id="IPR012833">
    <property type="entry name" value="NrdD"/>
</dbReference>
<feature type="domain" description="ATP-cone" evidence="4">
    <location>
        <begin position="2"/>
        <end position="94"/>
    </location>
</feature>
<evidence type="ECO:0000256" key="3">
    <source>
        <dbReference type="PROSITE-ProRule" id="PRU00492"/>
    </source>
</evidence>
<dbReference type="PANTHER" id="PTHR21075">
    <property type="entry name" value="ANAEROBIC RIBONUCLEOSIDE-TRIPHOSPHATE REDUCTASE"/>
    <property type="match status" value="1"/>
</dbReference>
<dbReference type="NCBIfam" id="TIGR02487">
    <property type="entry name" value="NrdD"/>
    <property type="match status" value="1"/>
</dbReference>
<dbReference type="AlphaFoldDB" id="A0A1M5XPP1"/>
<dbReference type="PROSITE" id="PS51161">
    <property type="entry name" value="ATP_CONE"/>
    <property type="match status" value="1"/>
</dbReference>